<evidence type="ECO:0000256" key="4">
    <source>
        <dbReference type="ARBA" id="ARBA00022989"/>
    </source>
</evidence>
<dbReference type="PANTHER" id="PTHR30213:SF1">
    <property type="entry name" value="INNER MEMBRANE PROTEIN YHJD"/>
    <property type="match status" value="1"/>
</dbReference>
<feature type="transmembrane region" description="Helical" evidence="6">
    <location>
        <begin position="178"/>
        <end position="202"/>
    </location>
</feature>
<protein>
    <submittedName>
        <fullName evidence="7">YihY/virulence factor BrkB family protein</fullName>
    </submittedName>
</protein>
<keyword evidence="8" id="KW-1185">Reference proteome</keyword>
<dbReference type="NCBIfam" id="TIGR00765">
    <property type="entry name" value="yihY_not_rbn"/>
    <property type="match status" value="1"/>
</dbReference>
<keyword evidence="4 6" id="KW-1133">Transmembrane helix</keyword>
<sequence>MNLNWSAAKEIIKKTFSEFIDDNPLDHAAIIGFYTIFSLPAVLIIMIRIAGAFFGQEAVQGEVVAQIGGIIGQKSAEQIQDIIKNASQSPAGITGTLVGIATLAFTSTTVFVALQDAINAMWGVKAKPEKGWLKLIVNRVLSLAMVVSLGFLLLVSLIIEVMLGVLNNFVEQAFSDSAVYLLTAGNLLISVAISTLIFAAIFKTLPDARVPWSNVWIGAIATAILFVAGKSVLNIYLQYEPLGDTYGAAGSLVLILVWVYYASIIFLLGAEFTQVYSQVKGTGIQPSEHAVKVEVREVEKDK</sequence>
<dbReference type="Pfam" id="PF03631">
    <property type="entry name" value="Virul_fac_BrkB"/>
    <property type="match status" value="1"/>
</dbReference>
<feature type="transmembrane region" description="Helical" evidence="6">
    <location>
        <begin position="249"/>
        <end position="270"/>
    </location>
</feature>
<evidence type="ECO:0000256" key="5">
    <source>
        <dbReference type="ARBA" id="ARBA00023136"/>
    </source>
</evidence>
<comment type="caution">
    <text evidence="7">The sequence shown here is derived from an EMBL/GenBank/DDBJ whole genome shotgun (WGS) entry which is preliminary data.</text>
</comment>
<reference evidence="7 8" key="1">
    <citation type="submission" date="2019-09" db="EMBL/GenBank/DDBJ databases">
        <title>Genome sequence of Adhaeribacter sp. M2.</title>
        <authorList>
            <person name="Srinivasan S."/>
        </authorList>
    </citation>
    <scope>NUCLEOTIDE SEQUENCE [LARGE SCALE GENOMIC DNA]</scope>
    <source>
        <strain evidence="7 8">M2</strain>
    </source>
</reference>
<accession>A0A5N1IUL5</accession>
<evidence type="ECO:0000256" key="1">
    <source>
        <dbReference type="ARBA" id="ARBA00004651"/>
    </source>
</evidence>
<feature type="transmembrane region" description="Helical" evidence="6">
    <location>
        <begin position="28"/>
        <end position="47"/>
    </location>
</feature>
<dbReference type="PANTHER" id="PTHR30213">
    <property type="entry name" value="INNER MEMBRANE PROTEIN YHJD"/>
    <property type="match status" value="1"/>
</dbReference>
<evidence type="ECO:0000313" key="7">
    <source>
        <dbReference type="EMBL" id="KAA9333631.1"/>
    </source>
</evidence>
<name>A0A5N1IUL5_9BACT</name>
<dbReference type="RefSeq" id="WP_150903798.1">
    <property type="nucleotide sequence ID" value="NZ_VTWT01000005.1"/>
</dbReference>
<dbReference type="AlphaFoldDB" id="A0A5N1IUL5"/>
<dbReference type="GO" id="GO:0005886">
    <property type="term" value="C:plasma membrane"/>
    <property type="evidence" value="ECO:0007669"/>
    <property type="project" value="UniProtKB-SubCell"/>
</dbReference>
<comment type="subcellular location">
    <subcellularLocation>
        <location evidence="1">Cell membrane</location>
        <topology evidence="1">Multi-pass membrane protein</topology>
    </subcellularLocation>
</comment>
<feature type="transmembrane region" description="Helical" evidence="6">
    <location>
        <begin position="214"/>
        <end position="237"/>
    </location>
</feature>
<keyword evidence="3 6" id="KW-0812">Transmembrane</keyword>
<organism evidence="7 8">
    <name type="scientific">Adhaeribacter soli</name>
    <dbReference type="NCBI Taxonomy" id="2607655"/>
    <lineage>
        <taxon>Bacteria</taxon>
        <taxon>Pseudomonadati</taxon>
        <taxon>Bacteroidota</taxon>
        <taxon>Cytophagia</taxon>
        <taxon>Cytophagales</taxon>
        <taxon>Hymenobacteraceae</taxon>
        <taxon>Adhaeribacter</taxon>
    </lineage>
</organism>
<gene>
    <name evidence="7" type="ORF">F0P94_10290</name>
</gene>
<dbReference type="Proteomes" id="UP000326570">
    <property type="component" value="Unassembled WGS sequence"/>
</dbReference>
<dbReference type="InterPro" id="IPR017039">
    <property type="entry name" value="Virul_fac_BrkB"/>
</dbReference>
<feature type="transmembrane region" description="Helical" evidence="6">
    <location>
        <begin position="140"/>
        <end position="166"/>
    </location>
</feature>
<proteinExistence type="predicted"/>
<evidence type="ECO:0000256" key="6">
    <source>
        <dbReference type="SAM" id="Phobius"/>
    </source>
</evidence>
<evidence type="ECO:0000256" key="3">
    <source>
        <dbReference type="ARBA" id="ARBA00022692"/>
    </source>
</evidence>
<dbReference type="EMBL" id="VTWT01000005">
    <property type="protein sequence ID" value="KAA9333631.1"/>
    <property type="molecule type" value="Genomic_DNA"/>
</dbReference>
<keyword evidence="2" id="KW-1003">Cell membrane</keyword>
<evidence type="ECO:0000313" key="8">
    <source>
        <dbReference type="Proteomes" id="UP000326570"/>
    </source>
</evidence>
<evidence type="ECO:0000256" key="2">
    <source>
        <dbReference type="ARBA" id="ARBA00022475"/>
    </source>
</evidence>
<keyword evidence="5 6" id="KW-0472">Membrane</keyword>
<dbReference type="PIRSF" id="PIRSF035875">
    <property type="entry name" value="RNase_BN"/>
    <property type="match status" value="1"/>
</dbReference>